<dbReference type="GO" id="GO:0000724">
    <property type="term" value="P:double-strand break repair via homologous recombination"/>
    <property type="evidence" value="ECO:0007669"/>
    <property type="project" value="TreeGrafter"/>
</dbReference>
<keyword evidence="18" id="KW-1185">Reference proteome</keyword>
<dbReference type="InterPro" id="IPR043502">
    <property type="entry name" value="DNA/RNA_pol_sf"/>
</dbReference>
<comment type="similarity">
    <text evidence="2 13">Belongs to the DNA polymerase type-B family.</text>
</comment>
<keyword evidence="10" id="KW-0411">Iron-sulfur</keyword>
<proteinExistence type="inferred from homology"/>
<dbReference type="STRING" id="407821.A0A087UV01"/>
<feature type="non-terminal residue" evidence="17">
    <location>
        <position position="1843"/>
    </location>
</feature>
<dbReference type="Proteomes" id="UP000054359">
    <property type="component" value="Unassembled WGS sequence"/>
</dbReference>
<keyword evidence="8 13" id="KW-0239">DNA-directed DNA polymerase</keyword>
<dbReference type="FunFam" id="1.10.287.690:FF:000002">
    <property type="entry name" value="DNA polymerase zeta"/>
    <property type="match status" value="1"/>
</dbReference>
<dbReference type="CDD" id="cd05778">
    <property type="entry name" value="DNA_polB_zeta_exo"/>
    <property type="match status" value="1"/>
</dbReference>
<keyword evidence="4 13" id="KW-0548">Nucleotidyltransferase</keyword>
<evidence type="ECO:0000256" key="7">
    <source>
        <dbReference type="ARBA" id="ARBA00022833"/>
    </source>
</evidence>
<evidence type="ECO:0000256" key="14">
    <source>
        <dbReference type="SAM" id="MobiDB-lite"/>
    </source>
</evidence>
<dbReference type="GO" id="GO:0000166">
    <property type="term" value="F:nucleotide binding"/>
    <property type="evidence" value="ECO:0007669"/>
    <property type="project" value="InterPro"/>
</dbReference>
<dbReference type="InterPro" id="IPR030559">
    <property type="entry name" value="PolZ_Rev3"/>
</dbReference>
<dbReference type="SUPFAM" id="SSF56672">
    <property type="entry name" value="DNA/RNA polymerases"/>
    <property type="match status" value="1"/>
</dbReference>
<keyword evidence="13" id="KW-0235">DNA replication</keyword>
<evidence type="ECO:0000256" key="1">
    <source>
        <dbReference type="ARBA" id="ARBA00001966"/>
    </source>
</evidence>
<dbReference type="FunFam" id="3.30.420.10:FF:000024">
    <property type="entry name" value="DNA polymerase zeta catalytic subunit"/>
    <property type="match status" value="1"/>
</dbReference>
<feature type="compositionally biased region" description="Basic and acidic residues" evidence="14">
    <location>
        <begin position="838"/>
        <end position="848"/>
    </location>
</feature>
<dbReference type="OrthoDB" id="2414538at2759"/>
<dbReference type="GO" id="GO:0051536">
    <property type="term" value="F:iron-sulfur cluster binding"/>
    <property type="evidence" value="ECO:0007669"/>
    <property type="project" value="UniProtKB-KW"/>
</dbReference>
<dbReference type="GO" id="GO:0005634">
    <property type="term" value="C:nucleus"/>
    <property type="evidence" value="ECO:0007669"/>
    <property type="project" value="TreeGrafter"/>
</dbReference>
<dbReference type="GO" id="GO:0006260">
    <property type="term" value="P:DNA replication"/>
    <property type="evidence" value="ECO:0007669"/>
    <property type="project" value="UniProtKB-KW"/>
</dbReference>
<evidence type="ECO:0000313" key="17">
    <source>
        <dbReference type="EMBL" id="KFM81190.1"/>
    </source>
</evidence>
<dbReference type="GO" id="GO:0046872">
    <property type="term" value="F:metal ion binding"/>
    <property type="evidence" value="ECO:0007669"/>
    <property type="project" value="UniProtKB-KW"/>
</dbReference>
<dbReference type="GO" id="GO:0003677">
    <property type="term" value="F:DNA binding"/>
    <property type="evidence" value="ECO:0007669"/>
    <property type="project" value="UniProtKB-KW"/>
</dbReference>
<dbReference type="InterPro" id="IPR006133">
    <property type="entry name" value="DNA-dir_DNA_pol_B_exonuc"/>
</dbReference>
<dbReference type="PANTHER" id="PTHR45812">
    <property type="entry name" value="DNA POLYMERASE ZETA CATALYTIC SUBUNIT"/>
    <property type="match status" value="1"/>
</dbReference>
<gene>
    <name evidence="17" type="ORF">X975_10409</name>
</gene>
<dbReference type="Gene3D" id="3.90.1600.10">
    <property type="entry name" value="Palm domain of DNA polymerase"/>
    <property type="match status" value="1"/>
</dbReference>
<keyword evidence="6" id="KW-0227">DNA damage</keyword>
<dbReference type="GO" id="GO:0016035">
    <property type="term" value="C:zeta DNA polymerase complex"/>
    <property type="evidence" value="ECO:0007669"/>
    <property type="project" value="InterPro"/>
</dbReference>
<keyword evidence="5" id="KW-0479">Metal-binding</keyword>
<dbReference type="PRINTS" id="PR00106">
    <property type="entry name" value="DNAPOLB"/>
</dbReference>
<dbReference type="Gene3D" id="1.10.287.690">
    <property type="entry name" value="Helix hairpin bin"/>
    <property type="match status" value="1"/>
</dbReference>
<dbReference type="InterPro" id="IPR006134">
    <property type="entry name" value="DNA-dir_DNA_pol_B_multi_dom"/>
</dbReference>
<dbReference type="EC" id="2.7.7.7" evidence="13"/>
<keyword evidence="3 13" id="KW-0808">Transferase</keyword>
<comment type="cofactor">
    <cofactor evidence="1">
        <name>[4Fe-4S] cluster</name>
        <dbReference type="ChEBI" id="CHEBI:49883"/>
    </cofactor>
</comment>
<dbReference type="InterPro" id="IPR042087">
    <property type="entry name" value="DNA_pol_B_thumb"/>
</dbReference>
<dbReference type="InterPro" id="IPR012337">
    <property type="entry name" value="RNaseH-like_sf"/>
</dbReference>
<dbReference type="SUPFAM" id="SSF53098">
    <property type="entry name" value="Ribonuclease H-like"/>
    <property type="match status" value="1"/>
</dbReference>
<dbReference type="InterPro" id="IPR006172">
    <property type="entry name" value="DNA-dir_DNA_pol_B"/>
</dbReference>
<feature type="compositionally biased region" description="Low complexity" evidence="14">
    <location>
        <begin position="849"/>
        <end position="859"/>
    </location>
</feature>
<dbReference type="Pfam" id="PF00136">
    <property type="entry name" value="DNA_pol_B"/>
    <property type="match status" value="1"/>
</dbReference>
<evidence type="ECO:0000256" key="13">
    <source>
        <dbReference type="RuleBase" id="RU000442"/>
    </source>
</evidence>
<keyword evidence="7" id="KW-0862">Zinc</keyword>
<dbReference type="CDD" id="cd05534">
    <property type="entry name" value="POLBc_zeta"/>
    <property type="match status" value="1"/>
</dbReference>
<dbReference type="EMBL" id="KK121778">
    <property type="protein sequence ID" value="KFM81190.1"/>
    <property type="molecule type" value="Genomic_DNA"/>
</dbReference>
<dbReference type="GO" id="GO:0042276">
    <property type="term" value="P:error-prone translesion synthesis"/>
    <property type="evidence" value="ECO:0007669"/>
    <property type="project" value="TreeGrafter"/>
</dbReference>
<dbReference type="Gene3D" id="3.30.420.10">
    <property type="entry name" value="Ribonuclease H-like superfamily/Ribonuclease H"/>
    <property type="match status" value="1"/>
</dbReference>
<organism evidence="17 18">
    <name type="scientific">Stegodyphus mimosarum</name>
    <name type="common">African social velvet spider</name>
    <dbReference type="NCBI Taxonomy" id="407821"/>
    <lineage>
        <taxon>Eukaryota</taxon>
        <taxon>Metazoa</taxon>
        <taxon>Ecdysozoa</taxon>
        <taxon>Arthropoda</taxon>
        <taxon>Chelicerata</taxon>
        <taxon>Arachnida</taxon>
        <taxon>Araneae</taxon>
        <taxon>Araneomorphae</taxon>
        <taxon>Entelegynae</taxon>
        <taxon>Eresoidea</taxon>
        <taxon>Eresidae</taxon>
        <taxon>Stegodyphus</taxon>
    </lineage>
</organism>
<dbReference type="Gene3D" id="1.10.132.60">
    <property type="entry name" value="DNA polymerase family B, C-terminal domain"/>
    <property type="match status" value="1"/>
</dbReference>
<protein>
    <recommendedName>
        <fullName evidence="13">DNA polymerase</fullName>
        <ecNumber evidence="13">2.7.7.7</ecNumber>
    </recommendedName>
</protein>
<name>A0A087UV01_STEMI</name>
<dbReference type="InterPro" id="IPR036397">
    <property type="entry name" value="RNaseH_sf"/>
</dbReference>
<dbReference type="InterPro" id="IPR017964">
    <property type="entry name" value="DNA-dir_DNA_pol_B_CS"/>
</dbReference>
<dbReference type="SMART" id="SM00486">
    <property type="entry name" value="POLBc"/>
    <property type="match status" value="1"/>
</dbReference>
<evidence type="ECO:0000256" key="12">
    <source>
        <dbReference type="ARBA" id="ARBA00049244"/>
    </source>
</evidence>
<keyword evidence="9" id="KW-0408">Iron</keyword>
<evidence type="ECO:0000313" key="18">
    <source>
        <dbReference type="Proteomes" id="UP000054359"/>
    </source>
</evidence>
<comment type="catalytic activity">
    <reaction evidence="12 13">
        <text>DNA(n) + a 2'-deoxyribonucleoside 5'-triphosphate = DNA(n+1) + diphosphate</text>
        <dbReference type="Rhea" id="RHEA:22508"/>
        <dbReference type="Rhea" id="RHEA-COMP:17339"/>
        <dbReference type="Rhea" id="RHEA-COMP:17340"/>
        <dbReference type="ChEBI" id="CHEBI:33019"/>
        <dbReference type="ChEBI" id="CHEBI:61560"/>
        <dbReference type="ChEBI" id="CHEBI:173112"/>
        <dbReference type="EC" id="2.7.7.7"/>
    </reaction>
</comment>
<dbReference type="GO" id="GO:0003887">
    <property type="term" value="F:DNA-directed DNA polymerase activity"/>
    <property type="evidence" value="ECO:0007669"/>
    <property type="project" value="UniProtKB-KW"/>
</dbReference>
<evidence type="ECO:0000256" key="2">
    <source>
        <dbReference type="ARBA" id="ARBA00005755"/>
    </source>
</evidence>
<dbReference type="InterPro" id="IPR023211">
    <property type="entry name" value="DNA_pol_palm_dom_sf"/>
</dbReference>
<feature type="domain" description="DNA-directed DNA polymerase family B multifunctional" evidence="15">
    <location>
        <begin position="1316"/>
        <end position="1766"/>
    </location>
</feature>
<keyword evidence="13" id="KW-0238">DNA-binding</keyword>
<evidence type="ECO:0000256" key="11">
    <source>
        <dbReference type="ARBA" id="ARBA00023204"/>
    </source>
</evidence>
<feature type="domain" description="DNA-directed DNA polymerase family B exonuclease" evidence="16">
    <location>
        <begin position="1038"/>
        <end position="1253"/>
    </location>
</feature>
<sequence>MKDKKEHLLKDITKEPQVLSVPSPVIDQKIVSEHIKGFDNLFNFPTACNSPLKYKLDASPRIIDNEKSMDSVYAEPAYPVKQDFHNIFSGVDKVLKKPSEVFSSVEREDMGVLWNLSYLSPPAYSSVQESPPCCFSPEQEKDNEKRYETDCKHADKIKPAIYSDSVFLPKQLSPGLDINTSSAMNQCDSSVSPSMSRNDCESQSNKVSHGKEHFVSSCNNSPFRNLFSNLESSTSNNISFSLPEDQNVSNFKEQSCMGHKTNNDSSIKNIKNNVDKESSVPADINPMPQSDFEKTLSEISKETVSNVRILDFQEFFFENDNDMNLLLNDPEIPPLTNLESNELYRSEINDKENVKLHESTKLDLLQSFPEKSNHEFIEPLCNDFGFKREQSNVNIVPKEKLPKLETDIICNTAVITAADTSSVLVSSYKNNTVPVLAVNKSEDNPMCFNEYPPSDFESNNLFPVLGISETVNQSENYFGNSSSIVISEIPPNEQDCANFFEGNELLQSCSVSSTSDIDAKVDQSMNVLENAFSGEEDILSMIVKSCDIGEEFDVNLNSNEITENTLEIIDSGSEKQSGFSYETIENCASDESIFHINRENAVSSSSQDIILQQKLESKCNSEINPVPKSSFSNVEHQYRKNNDVLCTQKSEIEKSSQNSEIIEDTLEFASMIHSFYGDDPLYGLNSSINSGLSDLHNLSWCSDLQTPNISEETVINSNEERTSQNISEVRNSGSSNNIYFSKSSYNLLESLLQSNKSASEVKATSAIYNNRNSFNSSTIVAKSNGKMGKCSTSDINSSFPEITETSSKVNVVPTIMPPSRAEVEEWLTLKSIGLDSPSKFKESPKEIGNDSLDSDSSNSPCTETFPELDTSDSNICNISLPFHNLNKNLRQNDVTKLHFPPDFVFHSSNTNKSHLNTPLTYKQSSVIKVHSSASNYESTPRSTKKCGKSLPFELNVSPINKNPLLIRDNKERKRKLSFMDLTVHPKKTAKIPEEIRHENRTHAFKDWAEKLMLNKTMDTSGNLTYSQIEGPTLENTGDYKVNIGDTGNMQVRHEIQHLTVMSLEVHVNTRNDLLPDPKFDAVAAIFFCICNDIGVSEQGEIVGIIVNGQSLLTENSQSSMQKAYASFNNCLLLTPSTKNSHVFCVESESLLFEKLANVVMEWDPDILIGYEIQMASWGYLMERAQSLNMNLNAMLSRLIDKKENKIMHVEDDHTVTDQTADLSKISICGRIVLNVWRLMRKEITLNVYTFENVYYHVLHRRTPLYTFRDLTRWFLGSQKEKVIHYYSIRVRGCIQFLEKLDIIGRTSELARLFGIQFYEVLSRGSQFRVESMMLRTAAPLSYIPVSPSVRQRSHSRAPECVPLILEPESRFYIDPVVVLDFQSLYPSMIIAYNYCFSTCLGRVEHFGKNVPFEFGCTSLNISDATLHKLQNDIHISPTGIAFVKSNIRRGILPVMLEEILKTRVMVKQSMKKVKDNVALKKLLDARQLGLKLIANVTYGYTGASFSGRMPSVEVADSIVGKARETLERAIQLIENTPEWKAKVVYGDTDSLFILLPGRSKDEAFKLGQEIADVVTSTNPKPVKLKFEKVYLPCVLETKKRYVGFMYETADQKKPVFDAKGIETVRRDSCPATAKILEKSLKILFETYDVDLVKKYVQKQFSKLLNGQASLIDCIFAKEYRGISGYRPGACVPALEIAKKRLSRDPRSEPRVGERVPYVVVYGFPGLPIIQLVHEPIDLLNDISLRINATYYITRVISPPLERVFSLIDTDVKSWYSSLARTFKPTLPMLRPINQQRGTISQYFATLSCPVCEKPTFSSMCDSCREDLQTTTVTLNDKIRQWER</sequence>
<evidence type="ECO:0000256" key="10">
    <source>
        <dbReference type="ARBA" id="ARBA00023014"/>
    </source>
</evidence>
<dbReference type="PANTHER" id="PTHR45812:SF1">
    <property type="entry name" value="DNA POLYMERASE ZETA CATALYTIC SUBUNIT"/>
    <property type="match status" value="1"/>
</dbReference>
<evidence type="ECO:0000256" key="5">
    <source>
        <dbReference type="ARBA" id="ARBA00022723"/>
    </source>
</evidence>
<evidence type="ECO:0000259" key="16">
    <source>
        <dbReference type="Pfam" id="PF03104"/>
    </source>
</evidence>
<keyword evidence="11" id="KW-0234">DNA repair</keyword>
<evidence type="ECO:0000259" key="15">
    <source>
        <dbReference type="Pfam" id="PF00136"/>
    </source>
</evidence>
<evidence type="ECO:0000256" key="6">
    <source>
        <dbReference type="ARBA" id="ARBA00022763"/>
    </source>
</evidence>
<dbReference type="Pfam" id="PF03104">
    <property type="entry name" value="DNA_pol_B_exo1"/>
    <property type="match status" value="1"/>
</dbReference>
<evidence type="ECO:0000256" key="8">
    <source>
        <dbReference type="ARBA" id="ARBA00022932"/>
    </source>
</evidence>
<reference evidence="17 18" key="1">
    <citation type="submission" date="2013-11" db="EMBL/GenBank/DDBJ databases">
        <title>Genome sequencing of Stegodyphus mimosarum.</title>
        <authorList>
            <person name="Bechsgaard J."/>
        </authorList>
    </citation>
    <scope>NUCLEOTIDE SEQUENCE [LARGE SCALE GENOMIC DNA]</scope>
</reference>
<evidence type="ECO:0000256" key="4">
    <source>
        <dbReference type="ARBA" id="ARBA00022695"/>
    </source>
</evidence>
<evidence type="ECO:0000256" key="3">
    <source>
        <dbReference type="ARBA" id="ARBA00022679"/>
    </source>
</evidence>
<dbReference type="PROSITE" id="PS00116">
    <property type="entry name" value="DNA_POLYMERASE_B"/>
    <property type="match status" value="1"/>
</dbReference>
<accession>A0A087UV01</accession>
<dbReference type="FunFam" id="1.10.132.60:FF:000005">
    <property type="entry name" value="Putative DNA polymerase zeta catalytic subunit"/>
    <property type="match status" value="1"/>
</dbReference>
<feature type="region of interest" description="Disordered" evidence="14">
    <location>
        <begin position="838"/>
        <end position="866"/>
    </location>
</feature>
<evidence type="ECO:0000256" key="9">
    <source>
        <dbReference type="ARBA" id="ARBA00023004"/>
    </source>
</evidence>